<dbReference type="Pfam" id="PF07574">
    <property type="entry name" value="SMC_Nse1"/>
    <property type="match status" value="1"/>
</dbReference>
<comment type="function">
    <text evidence="1">Acts in a DNA repair pathway for removal of UV-induced DNA damage that is distinct from classical nucleotide excision repair and in repair of ionizing radiation damage. Functions in homologous recombination repair of DNA double strand breaks and in recovery of stalled replication forks.</text>
</comment>
<dbReference type="InterPro" id="IPR036388">
    <property type="entry name" value="WH-like_DNA-bd_sf"/>
</dbReference>
<proteinExistence type="inferred from homology"/>
<reference evidence="3" key="2">
    <citation type="submission" date="2021-10" db="EMBL/GenBank/DDBJ databases">
        <title>Phylogenomics reveals ancestral predisposition of the termite-cultivated fungus Termitomyces towards a domesticated lifestyle.</title>
        <authorList>
            <person name="Auxier B."/>
            <person name="Grum-Grzhimaylo A."/>
            <person name="Cardenas M.E."/>
            <person name="Lodge J.D."/>
            <person name="Laessoe T."/>
            <person name="Pedersen O."/>
            <person name="Smith M.E."/>
            <person name="Kuyper T.W."/>
            <person name="Franco-Molano E.A."/>
            <person name="Baroni T.J."/>
            <person name="Aanen D.K."/>
        </authorList>
    </citation>
    <scope>NUCLEOTIDE SEQUENCE</scope>
    <source>
        <strain evidence="3">D49</strain>
    </source>
</reference>
<dbReference type="GO" id="GO:0061630">
    <property type="term" value="F:ubiquitin protein ligase activity"/>
    <property type="evidence" value="ECO:0007669"/>
    <property type="project" value="UniProtKB-EC"/>
</dbReference>
<dbReference type="GO" id="GO:0000724">
    <property type="term" value="P:double-strand break repair via homologous recombination"/>
    <property type="evidence" value="ECO:0007669"/>
    <property type="project" value="TreeGrafter"/>
</dbReference>
<comment type="caution">
    <text evidence="3">The sequence shown here is derived from an EMBL/GenBank/DDBJ whole genome shotgun (WGS) entry which is preliminary data.</text>
</comment>
<keyword evidence="1" id="KW-0863">Zinc-finger</keyword>
<keyword evidence="1" id="KW-0479">Metal-binding</keyword>
<evidence type="ECO:0000313" key="3">
    <source>
        <dbReference type="EMBL" id="KAG5653976.1"/>
    </source>
</evidence>
<keyword evidence="1" id="KW-0833">Ubl conjugation pathway</keyword>
<organism evidence="3 4">
    <name type="scientific">Sphagnurus paluster</name>
    <dbReference type="NCBI Taxonomy" id="117069"/>
    <lineage>
        <taxon>Eukaryota</taxon>
        <taxon>Fungi</taxon>
        <taxon>Dikarya</taxon>
        <taxon>Basidiomycota</taxon>
        <taxon>Agaricomycotina</taxon>
        <taxon>Agaricomycetes</taxon>
        <taxon>Agaricomycetidae</taxon>
        <taxon>Agaricales</taxon>
        <taxon>Tricholomatineae</taxon>
        <taxon>Lyophyllaceae</taxon>
        <taxon>Sphagnurus</taxon>
    </lineage>
</organism>
<dbReference type="EC" id="2.3.2.27" evidence="1"/>
<dbReference type="Gene3D" id="3.90.1150.220">
    <property type="match status" value="1"/>
</dbReference>
<keyword evidence="1" id="KW-0862">Zinc</keyword>
<dbReference type="GO" id="GO:0030915">
    <property type="term" value="C:Smc5-Smc6 complex"/>
    <property type="evidence" value="ECO:0007669"/>
    <property type="project" value="UniProtKB-UniRule"/>
</dbReference>
<dbReference type="Gene3D" id="1.10.10.10">
    <property type="entry name" value="Winged helix-like DNA-binding domain superfamily/Winged helix DNA-binding domain"/>
    <property type="match status" value="1"/>
</dbReference>
<comment type="subunit">
    <text evidence="1">Component of the Smc5-Smc6 complex.</text>
</comment>
<dbReference type="AlphaFoldDB" id="A0A9P7GPU2"/>
<keyword evidence="1" id="KW-0227">DNA damage</keyword>
<dbReference type="PANTHER" id="PTHR20973">
    <property type="entry name" value="NON-SMC ELEMENT 1-RELATED"/>
    <property type="match status" value="1"/>
</dbReference>
<comment type="subcellular location">
    <subcellularLocation>
        <location evidence="1">Nucleus</location>
    </subcellularLocation>
</comment>
<dbReference type="GO" id="GO:0005634">
    <property type="term" value="C:nucleus"/>
    <property type="evidence" value="ECO:0007669"/>
    <property type="project" value="UniProtKB-SubCell"/>
</dbReference>
<keyword evidence="4" id="KW-1185">Reference proteome</keyword>
<feature type="compositionally biased region" description="Basic residues" evidence="2">
    <location>
        <begin position="231"/>
        <end position="240"/>
    </location>
</feature>
<evidence type="ECO:0000256" key="2">
    <source>
        <dbReference type="SAM" id="MobiDB-lite"/>
    </source>
</evidence>
<keyword evidence="1" id="KW-0539">Nucleus</keyword>
<gene>
    <name evidence="3" type="ORF">H0H81_008844</name>
</gene>
<name>A0A9P7GPU2_9AGAR</name>
<dbReference type="EMBL" id="JABCKI010000025">
    <property type="protein sequence ID" value="KAG5653976.1"/>
    <property type="molecule type" value="Genomic_DNA"/>
</dbReference>
<dbReference type="GO" id="GO:0008270">
    <property type="term" value="F:zinc ion binding"/>
    <property type="evidence" value="ECO:0007669"/>
    <property type="project" value="UniProtKB-KW"/>
</dbReference>
<feature type="compositionally biased region" description="Acidic residues" evidence="2">
    <location>
        <begin position="212"/>
        <end position="222"/>
    </location>
</feature>
<feature type="compositionally biased region" description="Basic and acidic residues" evidence="2">
    <location>
        <begin position="197"/>
        <end position="211"/>
    </location>
</feature>
<comment type="similarity">
    <text evidence="1">Belongs to the NSE1 family.</text>
</comment>
<evidence type="ECO:0000313" key="4">
    <source>
        <dbReference type="Proteomes" id="UP000717328"/>
    </source>
</evidence>
<dbReference type="PANTHER" id="PTHR20973:SF0">
    <property type="entry name" value="NON-STRUCTURAL MAINTENANCE OF CHROMOSOMES ELEMENT 1 HOMOLOG"/>
    <property type="match status" value="1"/>
</dbReference>
<sequence length="272" mass="30423">MVSIEDVQRVFLQAILSRGVMSAKLAQTLWARSVSAVKAVDPNLDIPYSDSKDAWDAFVTKINRSLDSLDLEFRHLHDESSGIETYALVNRKGDDVAQMATEYTPAEIGYFKAIIELIMLAPRESFCVASTVALREVSNIKPKSNMSKTQAEVVLGSFVAKGWLVKSKRRHNACPSCRSEWPATHAEKPLIPVGEGAARDGDDSKRRARSEDSEEEEEEEEATQSSQPRTQRTRWAKKGKAVQDESMDDDNEDHIPAKVEKSSQPTRRSSRK</sequence>
<dbReference type="Proteomes" id="UP000717328">
    <property type="component" value="Unassembled WGS sequence"/>
</dbReference>
<keyword evidence="1" id="KW-0233">DNA recombination</keyword>
<comment type="catalytic activity">
    <reaction evidence="1">
        <text>S-ubiquitinyl-[E2 ubiquitin-conjugating enzyme]-L-cysteine + [acceptor protein]-L-lysine = [E2 ubiquitin-conjugating enzyme]-L-cysteine + N(6)-ubiquitinyl-[acceptor protein]-L-lysine.</text>
        <dbReference type="EC" id="2.3.2.27"/>
    </reaction>
</comment>
<feature type="compositionally biased region" description="Polar residues" evidence="2">
    <location>
        <begin position="262"/>
        <end position="272"/>
    </location>
</feature>
<evidence type="ECO:0000256" key="1">
    <source>
        <dbReference type="RuleBase" id="RU368018"/>
    </source>
</evidence>
<keyword evidence="1" id="KW-0808">Transferase</keyword>
<reference evidence="3" key="1">
    <citation type="submission" date="2021-02" db="EMBL/GenBank/DDBJ databases">
        <authorList>
            <person name="Nieuwenhuis M."/>
            <person name="Van De Peppel L.J.J."/>
        </authorList>
    </citation>
    <scope>NUCLEOTIDE SEQUENCE</scope>
    <source>
        <strain evidence="3">D49</strain>
    </source>
</reference>
<protein>
    <recommendedName>
        <fullName evidence="1">Non-structural maintenance of chromosomes element 1 homolog</fullName>
        <ecNumber evidence="1">2.3.2.27</ecNumber>
    </recommendedName>
</protein>
<dbReference type="InterPro" id="IPR011513">
    <property type="entry name" value="Nse1"/>
</dbReference>
<accession>A0A9P7GPU2</accession>
<keyword evidence="1" id="KW-0234">DNA repair</keyword>
<dbReference type="OrthoDB" id="185455at2759"/>
<feature type="region of interest" description="Disordered" evidence="2">
    <location>
        <begin position="185"/>
        <end position="272"/>
    </location>
</feature>